<sequence>MKIENENLAQSLPTNVAHPYKYTPMDFNQIRLLHLLPAQDVTDPLRCDLDVSETWIEEGSAEYEALSYTWGTEAATETLIVHENAYLKITPNLGSFLRQRREKSQEVVLWVDAVCINQEDIGERNSQVMIMGFIYLRCAAITVRLGSESKNSEIAIDEMINLAAKAPYAAMPELAPQAIAAIQDLLSRPWWERVWIVQEICWGGGASKMWEFDSVTLRCGQSSIRWGLLVMACARIKVDESEHRQIIAGVDKVLRLDYVRWSAGRLGAKMRECKFDATETLQLVGEYRNFNATDPRDKIFGILGLTFSHFTGALPGFKIDYNVSVQNIYLAFATVLIGSSAGLEVLRHCTGVSNRQGFGGHILPSWVPDWSHKRCDAPLPSRTAKTRGDIPWWAVSEVTQTKKNTLSLDFPESYESAENEAQKVLERGKIKSDPRKFARYFPREIVDQMQSLVDEKRAVFAGIHDEHYIDPKANLGLYETAEHVNKANQKLIQHTIVRGWLDEDMKKRPAYAASGDSKGNFFVDEAKSAVDVEGIFWDKIVLIQEPFPADLYSSWESSTVFMVAIGQCKQAALNHQRASPYPSTKELHAAFWDTLVAGQEYHSVTDFEGCLPEVPKDWTTGEPPVTFQNPRIAELTERQDIFKSRSTEFEEIASHSNLEPVLSFNLPPLVSSNEELQELRTNFQRLAEMWSLQPYDLYHRPFSLPSTVPDPYWQSRCQFDQKALKETARSRRHRWEHSLLSPDRDETARLQKLAFQAYGESPSVVPQLEDRDADFQLEKYALGRRFFITEKGYMGLAPVGAQTGDIIVVLFGSHVPFILRGREAGDYEVVGETYVSGIMKGEVLKDFNEGKCEANRFMLV</sequence>
<evidence type="ECO:0000313" key="2">
    <source>
        <dbReference type="EMBL" id="EQB52202.1"/>
    </source>
</evidence>
<dbReference type="Proteomes" id="UP000015530">
    <property type="component" value="Unassembled WGS sequence"/>
</dbReference>
<proteinExistence type="predicted"/>
<dbReference type="Pfam" id="PF06985">
    <property type="entry name" value="HET"/>
    <property type="match status" value="1"/>
</dbReference>
<dbReference type="PANTHER" id="PTHR24148:SF64">
    <property type="entry name" value="HETEROKARYON INCOMPATIBILITY DOMAIN-CONTAINING PROTEIN"/>
    <property type="match status" value="1"/>
</dbReference>
<evidence type="ECO:0000313" key="3">
    <source>
        <dbReference type="Proteomes" id="UP000015530"/>
    </source>
</evidence>
<dbReference type="Pfam" id="PF26639">
    <property type="entry name" value="Het-6_barrel"/>
    <property type="match status" value="1"/>
</dbReference>
<organism evidence="2 3">
    <name type="scientific">Colletotrichum gloeosporioides (strain Cg-14)</name>
    <name type="common">Anthracnose fungus</name>
    <name type="synonym">Glomerella cingulata</name>
    <dbReference type="NCBI Taxonomy" id="1237896"/>
    <lineage>
        <taxon>Eukaryota</taxon>
        <taxon>Fungi</taxon>
        <taxon>Dikarya</taxon>
        <taxon>Ascomycota</taxon>
        <taxon>Pezizomycotina</taxon>
        <taxon>Sordariomycetes</taxon>
        <taxon>Hypocreomycetidae</taxon>
        <taxon>Glomerellales</taxon>
        <taxon>Glomerellaceae</taxon>
        <taxon>Colletotrichum</taxon>
        <taxon>Colletotrichum gloeosporioides species complex</taxon>
    </lineage>
</organism>
<dbReference type="AlphaFoldDB" id="T0K9I1"/>
<dbReference type="STRING" id="1237896.T0K9I1"/>
<accession>T0K9I1</accession>
<dbReference type="OrthoDB" id="2157530at2759"/>
<name>T0K9I1_COLGC</name>
<reference evidence="3" key="1">
    <citation type="journal article" date="2013" name="Mol. Plant Microbe Interact.">
        <title>Global aspects of pacC regulation of pathogenicity genes in Colletotrichum gloeosporioides as revealed by transcriptome analysis.</title>
        <authorList>
            <person name="Alkan N."/>
            <person name="Meng X."/>
            <person name="Friedlander G."/>
            <person name="Reuveni E."/>
            <person name="Sukno S."/>
            <person name="Sherman A."/>
            <person name="Thon M."/>
            <person name="Fluhr R."/>
            <person name="Prusky D."/>
        </authorList>
    </citation>
    <scope>NUCLEOTIDE SEQUENCE [LARGE SCALE GENOMIC DNA]</scope>
    <source>
        <strain evidence="3">Cg-14</strain>
    </source>
</reference>
<dbReference type="HOGENOM" id="CLU_004184_7_2_1"/>
<dbReference type="PANTHER" id="PTHR24148">
    <property type="entry name" value="ANKYRIN REPEAT DOMAIN-CONTAINING PROTEIN 39 HOMOLOG-RELATED"/>
    <property type="match status" value="1"/>
</dbReference>
<dbReference type="InterPro" id="IPR010730">
    <property type="entry name" value="HET"/>
</dbReference>
<evidence type="ECO:0000259" key="1">
    <source>
        <dbReference type="Pfam" id="PF06985"/>
    </source>
</evidence>
<feature type="domain" description="Heterokaryon incompatibility" evidence="1">
    <location>
        <begin position="63"/>
        <end position="199"/>
    </location>
</feature>
<dbReference type="InterPro" id="IPR052895">
    <property type="entry name" value="HetReg/Transcr_Mod"/>
</dbReference>
<protein>
    <recommendedName>
        <fullName evidence="1">Heterokaryon incompatibility domain-containing protein</fullName>
    </recommendedName>
</protein>
<comment type="caution">
    <text evidence="2">The sequence shown here is derived from an EMBL/GenBank/DDBJ whole genome shotgun (WGS) entry which is preliminary data.</text>
</comment>
<dbReference type="EMBL" id="AMYD01001637">
    <property type="protein sequence ID" value="EQB52202.1"/>
    <property type="molecule type" value="Genomic_DNA"/>
</dbReference>
<gene>
    <name evidence="2" type="ORF">CGLO_08172</name>
</gene>